<keyword evidence="2 3" id="KW-0040">ANK repeat</keyword>
<dbReference type="Pfam" id="PF12796">
    <property type="entry name" value="Ank_2"/>
    <property type="match status" value="1"/>
</dbReference>
<dbReference type="SMART" id="SM00248">
    <property type="entry name" value="ANK"/>
    <property type="match status" value="4"/>
</dbReference>
<comment type="caution">
    <text evidence="4">The sequence shown here is derived from an EMBL/GenBank/DDBJ whole genome shotgun (WGS) entry which is preliminary data.</text>
</comment>
<dbReference type="SUPFAM" id="SSF48403">
    <property type="entry name" value="Ankyrin repeat"/>
    <property type="match status" value="1"/>
</dbReference>
<dbReference type="AlphaFoldDB" id="A0A812WDT6"/>
<dbReference type="Pfam" id="PF00023">
    <property type="entry name" value="Ank"/>
    <property type="match status" value="1"/>
</dbReference>
<dbReference type="EMBL" id="CAJNIZ010044079">
    <property type="protein sequence ID" value="CAE7677407.1"/>
    <property type="molecule type" value="Genomic_DNA"/>
</dbReference>
<dbReference type="PROSITE" id="PS50088">
    <property type="entry name" value="ANK_REPEAT"/>
    <property type="match status" value="1"/>
</dbReference>
<keyword evidence="1" id="KW-0677">Repeat</keyword>
<accession>A0A812WDT6</accession>
<reference evidence="4" key="1">
    <citation type="submission" date="2021-02" db="EMBL/GenBank/DDBJ databases">
        <authorList>
            <person name="Dougan E. K."/>
            <person name="Rhodes N."/>
            <person name="Thang M."/>
            <person name="Chan C."/>
        </authorList>
    </citation>
    <scope>NUCLEOTIDE SEQUENCE</scope>
</reference>
<dbReference type="Proteomes" id="UP000649617">
    <property type="component" value="Unassembled WGS sequence"/>
</dbReference>
<dbReference type="PANTHER" id="PTHR24189:SF50">
    <property type="entry name" value="ANKYRIN REPEAT AND SOCS BOX PROTEIN 2"/>
    <property type="match status" value="1"/>
</dbReference>
<evidence type="ECO:0000256" key="3">
    <source>
        <dbReference type="PROSITE-ProRule" id="PRU00023"/>
    </source>
</evidence>
<dbReference type="Gene3D" id="1.25.40.20">
    <property type="entry name" value="Ankyrin repeat-containing domain"/>
    <property type="match status" value="2"/>
</dbReference>
<evidence type="ECO:0000313" key="4">
    <source>
        <dbReference type="EMBL" id="CAE7677407.1"/>
    </source>
</evidence>
<dbReference type="InterPro" id="IPR036770">
    <property type="entry name" value="Ankyrin_rpt-contain_sf"/>
</dbReference>
<gene>
    <name evidence="4" type="primary">Ankrd28</name>
    <name evidence="4" type="ORF">SPIL2461_LOCUS18803</name>
</gene>
<dbReference type="PROSITE" id="PS50297">
    <property type="entry name" value="ANK_REP_REGION"/>
    <property type="match status" value="1"/>
</dbReference>
<proteinExistence type="predicted"/>
<evidence type="ECO:0000313" key="5">
    <source>
        <dbReference type="Proteomes" id="UP000649617"/>
    </source>
</evidence>
<organism evidence="4 5">
    <name type="scientific">Symbiodinium pilosum</name>
    <name type="common">Dinoflagellate</name>
    <dbReference type="NCBI Taxonomy" id="2952"/>
    <lineage>
        <taxon>Eukaryota</taxon>
        <taxon>Sar</taxon>
        <taxon>Alveolata</taxon>
        <taxon>Dinophyceae</taxon>
        <taxon>Suessiales</taxon>
        <taxon>Symbiodiniaceae</taxon>
        <taxon>Symbiodinium</taxon>
    </lineage>
</organism>
<name>A0A812WDT6_SYMPI</name>
<evidence type="ECO:0000256" key="1">
    <source>
        <dbReference type="ARBA" id="ARBA00022737"/>
    </source>
</evidence>
<protein>
    <submittedName>
        <fullName evidence="4">Ankrd28 protein</fullName>
    </submittedName>
</protein>
<dbReference type="OrthoDB" id="407272at2759"/>
<dbReference type="PANTHER" id="PTHR24189">
    <property type="entry name" value="MYOTROPHIN"/>
    <property type="match status" value="1"/>
</dbReference>
<dbReference type="InterPro" id="IPR050745">
    <property type="entry name" value="Multifunctional_regulatory"/>
</dbReference>
<dbReference type="InterPro" id="IPR002110">
    <property type="entry name" value="Ankyrin_rpt"/>
</dbReference>
<feature type="repeat" description="ANK" evidence="3">
    <location>
        <begin position="196"/>
        <end position="228"/>
    </location>
</feature>
<evidence type="ECO:0000256" key="2">
    <source>
        <dbReference type="ARBA" id="ARBA00023043"/>
    </source>
</evidence>
<keyword evidence="5" id="KW-1185">Reference proteome</keyword>
<sequence length="265" mass="28768">MHGDPQIVQALLDHRADPNDMITKARVKEQLPKKARVLGIAVYYGNNDAAKLLLSARANVNALDGNSGNSLHWAWAGDNAEAVRLLATARANLYQKCIPGLDPFLAACACGSARAMTEVLVQMPTQTLRHGLHFALMFGGGGSSKTILQLVRARADVNERFRISTKETGWWLILNAFSLRHLVSPSRLTSLAYHHKGATPLMFSILNGSLEAASVLLAAGARVDIRNDRHNTAADLAAKILPPSWLNQALDGASQELDEDDVFFI</sequence>